<gene>
    <name evidence="2" type="ORF">PDE_01987</name>
</gene>
<organism evidence="2 3">
    <name type="scientific">Penicillium oxalicum (strain 114-2 / CGMCC 5302)</name>
    <name type="common">Penicillium decumbens</name>
    <dbReference type="NCBI Taxonomy" id="933388"/>
    <lineage>
        <taxon>Eukaryota</taxon>
        <taxon>Fungi</taxon>
        <taxon>Dikarya</taxon>
        <taxon>Ascomycota</taxon>
        <taxon>Pezizomycotina</taxon>
        <taxon>Eurotiomycetes</taxon>
        <taxon>Eurotiomycetidae</taxon>
        <taxon>Eurotiales</taxon>
        <taxon>Aspergillaceae</taxon>
        <taxon>Penicillium</taxon>
    </lineage>
</organism>
<proteinExistence type="predicted"/>
<protein>
    <submittedName>
        <fullName evidence="2">Uncharacterized protein</fullName>
    </submittedName>
</protein>
<evidence type="ECO:0000313" key="2">
    <source>
        <dbReference type="EMBL" id="EPS27046.1"/>
    </source>
</evidence>
<keyword evidence="3" id="KW-1185">Reference proteome</keyword>
<evidence type="ECO:0000313" key="3">
    <source>
        <dbReference type="Proteomes" id="UP000019376"/>
    </source>
</evidence>
<dbReference type="AlphaFoldDB" id="S7ZEC6"/>
<dbReference type="HOGENOM" id="CLU_1360831_0_0_1"/>
<evidence type="ECO:0000256" key="1">
    <source>
        <dbReference type="SAM" id="MobiDB-lite"/>
    </source>
</evidence>
<accession>S7ZEC6</accession>
<sequence>MLDLPLPTAADDGGVGLTGDDVLLEPNPANTLSLSPPLAHVASSATVQPVDATVGLFGGDDFLAQIPAINTSFFPSSAPMLAWSGTPANNATFTTVSPSMIPQPTTQPTDANVELFGGDVFLAQNGDVNALFGPMLAPMAAPPIAQTIGWNNELSEQNVDLAQDPAADFLFAHVLAPVVAQPADPSSAPPCLPPNTFLPTQ</sequence>
<reference evidence="2 3" key="1">
    <citation type="journal article" date="2013" name="PLoS ONE">
        <title>Genomic and secretomic analyses reveal unique features of the lignocellulolytic enzyme system of Penicillium decumbens.</title>
        <authorList>
            <person name="Liu G."/>
            <person name="Zhang L."/>
            <person name="Wei X."/>
            <person name="Zou G."/>
            <person name="Qin Y."/>
            <person name="Ma L."/>
            <person name="Li J."/>
            <person name="Zheng H."/>
            <person name="Wang S."/>
            <person name="Wang C."/>
            <person name="Xun L."/>
            <person name="Zhao G.-P."/>
            <person name="Zhou Z."/>
            <person name="Qu Y."/>
        </authorList>
    </citation>
    <scope>NUCLEOTIDE SEQUENCE [LARGE SCALE GENOMIC DNA]</scope>
    <source>
        <strain evidence="3">114-2 / CGMCC 5302</strain>
    </source>
</reference>
<dbReference type="EMBL" id="KB644409">
    <property type="protein sequence ID" value="EPS27046.1"/>
    <property type="molecule type" value="Genomic_DNA"/>
</dbReference>
<feature type="region of interest" description="Disordered" evidence="1">
    <location>
        <begin position="182"/>
        <end position="201"/>
    </location>
</feature>
<name>S7ZEC6_PENO1</name>
<dbReference type="Proteomes" id="UP000019376">
    <property type="component" value="Unassembled WGS sequence"/>
</dbReference>